<dbReference type="PANTHER" id="PTHR45753:SF6">
    <property type="entry name" value="ASPARTATE CARBAMOYLTRANSFERASE"/>
    <property type="match status" value="1"/>
</dbReference>
<comment type="function">
    <text evidence="5 7">Catalyzes the condensation of carbamoyl phosphate and aspartate to form carbamoyl aspartate and inorganic phosphate, the committed step in the de novo pyrimidine nucleotide biosynthesis pathway.</text>
</comment>
<comment type="similarity">
    <text evidence="2 7">Belongs to the aspartate/ornithine carbamoyltransferase superfamily. ATCase family.</text>
</comment>
<dbReference type="EC" id="2.1.3.2" evidence="7"/>
<feature type="binding site" evidence="7">
    <location>
        <position position="160"/>
    </location>
    <ligand>
        <name>L-aspartate</name>
        <dbReference type="ChEBI" id="CHEBI:29991"/>
    </ligand>
</feature>
<evidence type="ECO:0000256" key="6">
    <source>
        <dbReference type="ARBA" id="ARBA00048859"/>
    </source>
</evidence>
<comment type="catalytic activity">
    <reaction evidence="6 7">
        <text>carbamoyl phosphate + L-aspartate = N-carbamoyl-L-aspartate + phosphate + H(+)</text>
        <dbReference type="Rhea" id="RHEA:20013"/>
        <dbReference type="ChEBI" id="CHEBI:15378"/>
        <dbReference type="ChEBI" id="CHEBI:29991"/>
        <dbReference type="ChEBI" id="CHEBI:32814"/>
        <dbReference type="ChEBI" id="CHEBI:43474"/>
        <dbReference type="ChEBI" id="CHEBI:58228"/>
        <dbReference type="EC" id="2.1.3.2"/>
    </reaction>
</comment>
<dbReference type="PANTHER" id="PTHR45753">
    <property type="entry name" value="ORNITHINE CARBAMOYLTRANSFERASE, MITOCHONDRIAL"/>
    <property type="match status" value="1"/>
</dbReference>
<comment type="subunit">
    <text evidence="7">Heterododecamer (2C3:3R2) of six catalytic PyrB chains organized as two trimers (C3), and six regulatory PyrI chains organized as three dimers (R2).</text>
</comment>
<evidence type="ECO:0000259" key="9">
    <source>
        <dbReference type="Pfam" id="PF02729"/>
    </source>
</evidence>
<dbReference type="Proteomes" id="UP001596990">
    <property type="component" value="Unassembled WGS sequence"/>
</dbReference>
<keyword evidence="11" id="KW-1185">Reference proteome</keyword>
<accession>A0ABW3KWR1</accession>
<sequence>MRHLISMKHMSNVAIYQLFHKAEQIQKGQYRKLDKQMFAANLFLEPSTRTKNSFIVAERKLGLEVLDFTEQGSSLLKGESLYDTARTFESIGADVIVLRQEQEGVLAHLTEKLQIPIINAGDGSGEHPTQCLLDLYTIFQEFHSFKGLKVVIAGDIRHSRVARSNAHALRQLGADVAFVSPEAWRDDTISENYISVDEAVEFADVMMLLRIQRERHSDKDTTQEYLQSYGLTVERERKMKEHAIVLHPAPVNRGVEIADELVEAPRSRIFKQMENGVTIRMAILSTLLEGEIRNENSDQKYQNA</sequence>
<feature type="domain" description="Aspartate/ornithine carbamoyltransferase carbamoyl-P binding" evidence="9">
    <location>
        <begin position="2"/>
        <end position="138"/>
    </location>
</feature>
<reference evidence="11" key="1">
    <citation type="journal article" date="2019" name="Int. J. Syst. Evol. Microbiol.">
        <title>The Global Catalogue of Microorganisms (GCM) 10K type strain sequencing project: providing services to taxonomists for standard genome sequencing and annotation.</title>
        <authorList>
            <consortium name="The Broad Institute Genomics Platform"/>
            <consortium name="The Broad Institute Genome Sequencing Center for Infectious Disease"/>
            <person name="Wu L."/>
            <person name="Ma J."/>
        </authorList>
    </citation>
    <scope>NUCLEOTIDE SEQUENCE [LARGE SCALE GENOMIC DNA]</scope>
    <source>
        <strain evidence="11">CCUG 56607</strain>
    </source>
</reference>
<dbReference type="PRINTS" id="PR00100">
    <property type="entry name" value="AOTCASE"/>
</dbReference>
<dbReference type="PRINTS" id="PR00101">
    <property type="entry name" value="ATCASE"/>
</dbReference>
<dbReference type="InterPro" id="IPR036901">
    <property type="entry name" value="Asp/Orn_carbamoylTrfase_sf"/>
</dbReference>
<feature type="binding site" evidence="7">
    <location>
        <position position="127"/>
    </location>
    <ligand>
        <name>carbamoyl phosphate</name>
        <dbReference type="ChEBI" id="CHEBI:58228"/>
    </ligand>
</feature>
<feature type="binding site" evidence="7">
    <location>
        <position position="99"/>
    </location>
    <ligand>
        <name>carbamoyl phosphate</name>
        <dbReference type="ChEBI" id="CHEBI:58228"/>
    </ligand>
</feature>
<evidence type="ECO:0000256" key="2">
    <source>
        <dbReference type="ARBA" id="ARBA00008896"/>
    </source>
</evidence>
<feature type="binding site" evidence="7">
    <location>
        <position position="50"/>
    </location>
    <ligand>
        <name>carbamoyl phosphate</name>
        <dbReference type="ChEBI" id="CHEBI:58228"/>
    </ligand>
</feature>
<dbReference type="Pfam" id="PF00185">
    <property type="entry name" value="OTCace"/>
    <property type="match status" value="1"/>
</dbReference>
<feature type="binding site" evidence="7">
    <location>
        <position position="77"/>
    </location>
    <ligand>
        <name>L-aspartate</name>
        <dbReference type="ChEBI" id="CHEBI:29991"/>
    </ligand>
</feature>
<dbReference type="EMBL" id="JBHTKL010000001">
    <property type="protein sequence ID" value="MFD1018105.1"/>
    <property type="molecule type" value="Genomic_DNA"/>
</dbReference>
<gene>
    <name evidence="7" type="primary">pyrB</name>
    <name evidence="10" type="ORF">ACFQ2J_02735</name>
</gene>
<evidence type="ECO:0000313" key="10">
    <source>
        <dbReference type="EMBL" id="MFD1018105.1"/>
    </source>
</evidence>
<feature type="domain" description="Aspartate/ornithine carbamoyltransferase Asp/Orn-binding" evidence="8">
    <location>
        <begin position="146"/>
        <end position="286"/>
    </location>
</feature>
<comment type="pathway">
    <text evidence="1 7">Pyrimidine metabolism; UMP biosynthesis via de novo pathway; (S)-dihydroorotate from bicarbonate: step 2/3.</text>
</comment>
<dbReference type="InterPro" id="IPR006130">
    <property type="entry name" value="Asp/Orn_carbamoylTrfase"/>
</dbReference>
<dbReference type="RefSeq" id="WP_386056356.1">
    <property type="nucleotide sequence ID" value="NZ_JBHTKL010000001.1"/>
</dbReference>
<dbReference type="Gene3D" id="3.40.50.1370">
    <property type="entry name" value="Aspartate/ornithine carbamoyltransferase"/>
    <property type="match status" value="2"/>
</dbReference>
<evidence type="ECO:0000256" key="3">
    <source>
        <dbReference type="ARBA" id="ARBA00022679"/>
    </source>
</evidence>
<comment type="caution">
    <text evidence="10">The sequence shown here is derived from an EMBL/GenBank/DDBJ whole genome shotgun (WGS) entry which is preliminary data.</text>
</comment>
<feature type="binding site" evidence="7">
    <location>
        <position position="130"/>
    </location>
    <ligand>
        <name>carbamoyl phosphate</name>
        <dbReference type="ChEBI" id="CHEBI:58228"/>
    </ligand>
</feature>
<evidence type="ECO:0000259" key="8">
    <source>
        <dbReference type="Pfam" id="PF00185"/>
    </source>
</evidence>
<dbReference type="Pfam" id="PF02729">
    <property type="entry name" value="OTCace_N"/>
    <property type="match status" value="1"/>
</dbReference>
<keyword evidence="4 7" id="KW-0665">Pyrimidine biosynthesis</keyword>
<dbReference type="NCBIfam" id="TIGR00670">
    <property type="entry name" value="asp_carb_tr"/>
    <property type="match status" value="1"/>
</dbReference>
<dbReference type="GO" id="GO:0004070">
    <property type="term" value="F:aspartate carbamoyltransferase activity"/>
    <property type="evidence" value="ECO:0007669"/>
    <property type="project" value="UniProtKB-EC"/>
</dbReference>
<organism evidence="10 11">
    <name type="scientific">Thalassobacillus hwangdonensis</name>
    <dbReference type="NCBI Taxonomy" id="546108"/>
    <lineage>
        <taxon>Bacteria</taxon>
        <taxon>Bacillati</taxon>
        <taxon>Bacillota</taxon>
        <taxon>Bacilli</taxon>
        <taxon>Bacillales</taxon>
        <taxon>Bacillaceae</taxon>
        <taxon>Thalassobacillus</taxon>
    </lineage>
</organism>
<name>A0ABW3KWR1_9BACI</name>
<feature type="binding site" evidence="7">
    <location>
        <position position="210"/>
    </location>
    <ligand>
        <name>L-aspartate</name>
        <dbReference type="ChEBI" id="CHEBI:29991"/>
    </ligand>
</feature>
<evidence type="ECO:0000256" key="4">
    <source>
        <dbReference type="ARBA" id="ARBA00022975"/>
    </source>
</evidence>
<dbReference type="SUPFAM" id="SSF53671">
    <property type="entry name" value="Aspartate/ornithine carbamoyltransferase"/>
    <property type="match status" value="1"/>
</dbReference>
<dbReference type="PROSITE" id="PS00097">
    <property type="entry name" value="CARBAMOYLTRANSFERASE"/>
    <property type="match status" value="1"/>
</dbReference>
<dbReference type="InterPro" id="IPR006131">
    <property type="entry name" value="Asp_carbamoyltransf_Asp/Orn-bd"/>
</dbReference>
<evidence type="ECO:0000256" key="5">
    <source>
        <dbReference type="ARBA" id="ARBA00043884"/>
    </source>
</evidence>
<dbReference type="NCBIfam" id="NF002032">
    <property type="entry name" value="PRK00856.1"/>
    <property type="match status" value="1"/>
</dbReference>
<keyword evidence="3 7" id="KW-0808">Transferase</keyword>
<evidence type="ECO:0000256" key="1">
    <source>
        <dbReference type="ARBA" id="ARBA00004852"/>
    </source>
</evidence>
<dbReference type="InterPro" id="IPR006132">
    <property type="entry name" value="Asp/Orn_carbamoyltranf_P-bd"/>
</dbReference>
<evidence type="ECO:0000256" key="7">
    <source>
        <dbReference type="HAMAP-Rule" id="MF_00001"/>
    </source>
</evidence>
<feature type="binding site" evidence="7">
    <location>
        <position position="249"/>
    </location>
    <ligand>
        <name>carbamoyl phosphate</name>
        <dbReference type="ChEBI" id="CHEBI:58228"/>
    </ligand>
</feature>
<feature type="binding site" evidence="7">
    <location>
        <position position="250"/>
    </location>
    <ligand>
        <name>carbamoyl phosphate</name>
        <dbReference type="ChEBI" id="CHEBI:58228"/>
    </ligand>
</feature>
<evidence type="ECO:0000313" key="11">
    <source>
        <dbReference type="Proteomes" id="UP001596990"/>
    </source>
</evidence>
<dbReference type="HAMAP" id="MF_00001">
    <property type="entry name" value="Asp_carb_tr"/>
    <property type="match status" value="1"/>
</dbReference>
<protein>
    <recommendedName>
        <fullName evidence="7">Aspartate carbamoyltransferase</fullName>
        <ecNumber evidence="7">2.1.3.2</ecNumber>
    </recommendedName>
    <alternativeName>
        <fullName evidence="7">Aspartate transcarbamylase</fullName>
        <shortName evidence="7">ATCase</shortName>
    </alternativeName>
</protein>
<dbReference type="InterPro" id="IPR002082">
    <property type="entry name" value="Asp_carbamoyltransf"/>
</dbReference>
<feature type="binding site" evidence="7">
    <location>
        <position position="49"/>
    </location>
    <ligand>
        <name>carbamoyl phosphate</name>
        <dbReference type="ChEBI" id="CHEBI:58228"/>
    </ligand>
</feature>
<proteinExistence type="inferred from homology"/>